<sequence>MQSLKLGFVILASTGLLFLGACGNQASESNSNSSVPTSETTTKIEPTTKSETAAKTESSGHSKANRGGQVVESGAYHLEFVPEKEDNGTHMDFYVQKGNNHEAIPNAKVTAQVQIPDGSQKTLNLTYDKEGKHYTVLLPEKASGQYQVKMLVDVDGKKVDGRFSFNK</sequence>
<feature type="region of interest" description="Disordered" evidence="1">
    <location>
        <begin position="27"/>
        <end position="69"/>
    </location>
</feature>
<evidence type="ECO:0000313" key="4">
    <source>
        <dbReference type="Proteomes" id="UP000186868"/>
    </source>
</evidence>
<keyword evidence="4" id="KW-1185">Reference proteome</keyword>
<feature type="compositionally biased region" description="Low complexity" evidence="1">
    <location>
        <begin position="27"/>
        <end position="45"/>
    </location>
</feature>
<gene>
    <name evidence="3" type="ORF">NIES593_00720</name>
</gene>
<proteinExistence type="predicted"/>
<evidence type="ECO:0000256" key="2">
    <source>
        <dbReference type="SAM" id="SignalP"/>
    </source>
</evidence>
<dbReference type="RefSeq" id="WP_073597762.1">
    <property type="nucleotide sequence ID" value="NZ_MRCB01000001.1"/>
</dbReference>
<feature type="chain" id="PRO_5013228112" description="DUF4426 domain-containing protein" evidence="2">
    <location>
        <begin position="27"/>
        <end position="167"/>
    </location>
</feature>
<evidence type="ECO:0000313" key="3">
    <source>
        <dbReference type="EMBL" id="OKH26621.1"/>
    </source>
</evidence>
<organism evidence="3 4">
    <name type="scientific">Hydrococcus rivularis NIES-593</name>
    <dbReference type="NCBI Taxonomy" id="1921803"/>
    <lineage>
        <taxon>Bacteria</taxon>
        <taxon>Bacillati</taxon>
        <taxon>Cyanobacteriota</taxon>
        <taxon>Cyanophyceae</taxon>
        <taxon>Pleurocapsales</taxon>
        <taxon>Hydrococcaceae</taxon>
        <taxon>Hydrococcus</taxon>
    </lineage>
</organism>
<evidence type="ECO:0000256" key="1">
    <source>
        <dbReference type="SAM" id="MobiDB-lite"/>
    </source>
</evidence>
<evidence type="ECO:0008006" key="5">
    <source>
        <dbReference type="Google" id="ProtNLM"/>
    </source>
</evidence>
<reference evidence="3 4" key="1">
    <citation type="submission" date="2016-11" db="EMBL/GenBank/DDBJ databases">
        <title>Draft Genome Sequences of Nine Cyanobacterial Strains from Diverse Habitats.</title>
        <authorList>
            <person name="Zhu T."/>
            <person name="Hou S."/>
            <person name="Lu X."/>
            <person name="Hess W.R."/>
        </authorList>
    </citation>
    <scope>NUCLEOTIDE SEQUENCE [LARGE SCALE GENOMIC DNA]</scope>
    <source>
        <strain evidence="3 4">NIES-593</strain>
    </source>
</reference>
<dbReference type="AlphaFoldDB" id="A0A1U7HSS3"/>
<dbReference type="PROSITE" id="PS51257">
    <property type="entry name" value="PROKAR_LIPOPROTEIN"/>
    <property type="match status" value="1"/>
</dbReference>
<keyword evidence="2" id="KW-0732">Signal</keyword>
<accession>A0A1U7HSS3</accession>
<name>A0A1U7HSS3_9CYAN</name>
<feature type="compositionally biased region" description="Basic and acidic residues" evidence="1">
    <location>
        <begin position="46"/>
        <end position="60"/>
    </location>
</feature>
<protein>
    <recommendedName>
        <fullName evidence="5">DUF4426 domain-containing protein</fullName>
    </recommendedName>
</protein>
<dbReference type="EMBL" id="MRCB01000001">
    <property type="protein sequence ID" value="OKH26621.1"/>
    <property type="molecule type" value="Genomic_DNA"/>
</dbReference>
<comment type="caution">
    <text evidence="3">The sequence shown here is derived from an EMBL/GenBank/DDBJ whole genome shotgun (WGS) entry which is preliminary data.</text>
</comment>
<feature type="signal peptide" evidence="2">
    <location>
        <begin position="1"/>
        <end position="26"/>
    </location>
</feature>
<dbReference type="Proteomes" id="UP000186868">
    <property type="component" value="Unassembled WGS sequence"/>
</dbReference>
<dbReference type="OrthoDB" id="563554at2"/>